<dbReference type="Proteomes" id="UP001362999">
    <property type="component" value="Unassembled WGS sequence"/>
</dbReference>
<evidence type="ECO:0000313" key="2">
    <source>
        <dbReference type="EMBL" id="KAK6966437.1"/>
    </source>
</evidence>
<name>A0AAV9YZB0_9AGAR</name>
<protein>
    <submittedName>
        <fullName evidence="2">Uncharacterized protein</fullName>
    </submittedName>
</protein>
<feature type="region of interest" description="Disordered" evidence="1">
    <location>
        <begin position="52"/>
        <end position="85"/>
    </location>
</feature>
<gene>
    <name evidence="2" type="ORF">R3P38DRAFT_2816304</name>
</gene>
<proteinExistence type="predicted"/>
<feature type="compositionally biased region" description="Basic and acidic residues" evidence="1">
    <location>
        <begin position="146"/>
        <end position="164"/>
    </location>
</feature>
<dbReference type="AlphaFoldDB" id="A0AAV9YZB0"/>
<evidence type="ECO:0000313" key="3">
    <source>
        <dbReference type="Proteomes" id="UP001362999"/>
    </source>
</evidence>
<organism evidence="2 3">
    <name type="scientific">Favolaschia claudopus</name>
    <dbReference type="NCBI Taxonomy" id="2862362"/>
    <lineage>
        <taxon>Eukaryota</taxon>
        <taxon>Fungi</taxon>
        <taxon>Dikarya</taxon>
        <taxon>Basidiomycota</taxon>
        <taxon>Agaricomycotina</taxon>
        <taxon>Agaricomycetes</taxon>
        <taxon>Agaricomycetidae</taxon>
        <taxon>Agaricales</taxon>
        <taxon>Marasmiineae</taxon>
        <taxon>Mycenaceae</taxon>
        <taxon>Favolaschia</taxon>
    </lineage>
</organism>
<reference evidence="2 3" key="1">
    <citation type="journal article" date="2024" name="J Genomics">
        <title>Draft genome sequencing and assembly of Favolaschia claudopus CIRM-BRFM 2984 isolated from oak limbs.</title>
        <authorList>
            <person name="Navarro D."/>
            <person name="Drula E."/>
            <person name="Chaduli D."/>
            <person name="Cazenave R."/>
            <person name="Ahrendt S."/>
            <person name="Wang J."/>
            <person name="Lipzen A."/>
            <person name="Daum C."/>
            <person name="Barry K."/>
            <person name="Grigoriev I.V."/>
            <person name="Favel A."/>
            <person name="Rosso M.N."/>
            <person name="Martin F."/>
        </authorList>
    </citation>
    <scope>NUCLEOTIDE SEQUENCE [LARGE SCALE GENOMIC DNA]</scope>
    <source>
        <strain evidence="2 3">CIRM-BRFM 2984</strain>
    </source>
</reference>
<accession>A0AAV9YZB0</accession>
<evidence type="ECO:0000256" key="1">
    <source>
        <dbReference type="SAM" id="MobiDB-lite"/>
    </source>
</evidence>
<feature type="region of interest" description="Disordered" evidence="1">
    <location>
        <begin position="146"/>
        <end position="165"/>
    </location>
</feature>
<dbReference type="EMBL" id="JAWWNJ010000275">
    <property type="protein sequence ID" value="KAK6966437.1"/>
    <property type="molecule type" value="Genomic_DNA"/>
</dbReference>
<sequence length="354" mass="39293">MEIVQLGPKARSPDIPDLVKHCVRSHTEYTRQHQSTDVKVGDNSTTRTLRFGKETTDQAIQQGNARPLKPPRYRKGNHGAPSQQKHVLKCTAAMVSNTSKNSRQAINPGCLVGIIPCNNSNSQLGSPQGHPSSYGNGELQLKFREKGPQTADSRHREKMVETKRVSNSLGISLVSPQTPEQLGPNPDYDNQLTTDWLGSPDIPDLVKHCDRSHTECTRQYQSTDVKVWDNSPARTLSFGKETAVQAIQQGNARARNEAFDRHYKAICVAGKSEGIEALKQDTDLNIAFERKSVVWIQCIWVFSMTCTRSQGLQGPSYGNGELQLKFREKGPQTGITVAVVIQPLKPAWPEMENL</sequence>
<comment type="caution">
    <text evidence="2">The sequence shown here is derived from an EMBL/GenBank/DDBJ whole genome shotgun (WGS) entry which is preliminary data.</text>
</comment>
<keyword evidence="3" id="KW-1185">Reference proteome</keyword>